<keyword evidence="2" id="KW-1185">Reference proteome</keyword>
<accession>A0A0C9XED2</accession>
<dbReference type="HOGENOM" id="CLU_2171466_0_0_1"/>
<gene>
    <name evidence="1" type="ORF">K443DRAFT_154208</name>
</gene>
<reference evidence="1 2" key="1">
    <citation type="submission" date="2014-04" db="EMBL/GenBank/DDBJ databases">
        <authorList>
            <consortium name="DOE Joint Genome Institute"/>
            <person name="Kuo A."/>
            <person name="Kohler A."/>
            <person name="Nagy L.G."/>
            <person name="Floudas D."/>
            <person name="Copeland A."/>
            <person name="Barry K.W."/>
            <person name="Cichocki N."/>
            <person name="Veneault-Fourrey C."/>
            <person name="LaButti K."/>
            <person name="Lindquist E.A."/>
            <person name="Lipzen A."/>
            <person name="Lundell T."/>
            <person name="Morin E."/>
            <person name="Murat C."/>
            <person name="Sun H."/>
            <person name="Tunlid A."/>
            <person name="Henrissat B."/>
            <person name="Grigoriev I.V."/>
            <person name="Hibbett D.S."/>
            <person name="Martin F."/>
            <person name="Nordberg H.P."/>
            <person name="Cantor M.N."/>
            <person name="Hua S.X."/>
        </authorList>
    </citation>
    <scope>NUCLEOTIDE SEQUENCE [LARGE SCALE GENOMIC DNA]</scope>
    <source>
        <strain evidence="1 2">LaAM-08-1</strain>
    </source>
</reference>
<organism evidence="1 2">
    <name type="scientific">Laccaria amethystina LaAM-08-1</name>
    <dbReference type="NCBI Taxonomy" id="1095629"/>
    <lineage>
        <taxon>Eukaryota</taxon>
        <taxon>Fungi</taxon>
        <taxon>Dikarya</taxon>
        <taxon>Basidiomycota</taxon>
        <taxon>Agaricomycotina</taxon>
        <taxon>Agaricomycetes</taxon>
        <taxon>Agaricomycetidae</taxon>
        <taxon>Agaricales</taxon>
        <taxon>Agaricineae</taxon>
        <taxon>Hydnangiaceae</taxon>
        <taxon>Laccaria</taxon>
    </lineage>
</organism>
<dbReference type="EMBL" id="KN838635">
    <property type="protein sequence ID" value="KIJ99958.1"/>
    <property type="molecule type" value="Genomic_DNA"/>
</dbReference>
<reference evidence="2" key="2">
    <citation type="submission" date="2015-01" db="EMBL/GenBank/DDBJ databases">
        <title>Evolutionary Origins and Diversification of the Mycorrhizal Mutualists.</title>
        <authorList>
            <consortium name="DOE Joint Genome Institute"/>
            <consortium name="Mycorrhizal Genomics Consortium"/>
            <person name="Kohler A."/>
            <person name="Kuo A."/>
            <person name="Nagy L.G."/>
            <person name="Floudas D."/>
            <person name="Copeland A."/>
            <person name="Barry K.W."/>
            <person name="Cichocki N."/>
            <person name="Veneault-Fourrey C."/>
            <person name="LaButti K."/>
            <person name="Lindquist E.A."/>
            <person name="Lipzen A."/>
            <person name="Lundell T."/>
            <person name="Morin E."/>
            <person name="Murat C."/>
            <person name="Riley R."/>
            <person name="Ohm R."/>
            <person name="Sun H."/>
            <person name="Tunlid A."/>
            <person name="Henrissat B."/>
            <person name="Grigoriev I.V."/>
            <person name="Hibbett D.S."/>
            <person name="Martin F."/>
        </authorList>
    </citation>
    <scope>NUCLEOTIDE SEQUENCE [LARGE SCALE GENOMIC DNA]</scope>
    <source>
        <strain evidence="2">LaAM-08-1</strain>
    </source>
</reference>
<dbReference type="AlphaFoldDB" id="A0A0C9XED2"/>
<proteinExistence type="predicted"/>
<sequence length="110" mass="12401">MDCLVYFQLERNTHLRFFSPSSPVLPSSLRSFSSPFRPDYILQTRNAFRASGALSRHHRLIPGIPTSILSFPYAPQVDRVNTLRNLRVIKGANVDLALLSRLLIAPPKKG</sequence>
<evidence type="ECO:0000313" key="1">
    <source>
        <dbReference type="EMBL" id="KIJ99958.1"/>
    </source>
</evidence>
<evidence type="ECO:0000313" key="2">
    <source>
        <dbReference type="Proteomes" id="UP000054477"/>
    </source>
</evidence>
<name>A0A0C9XED2_9AGAR</name>
<dbReference type="Proteomes" id="UP000054477">
    <property type="component" value="Unassembled WGS sequence"/>
</dbReference>
<protein>
    <submittedName>
        <fullName evidence="1">Unplaced genomic scaffold K443scaffold_100, whole genome shotgun sequence</fullName>
    </submittedName>
</protein>